<dbReference type="STRING" id="85681.V4U0L7"/>
<evidence type="ECO:0000256" key="9">
    <source>
        <dbReference type="PROSITE-ProRule" id="PRU00282"/>
    </source>
</evidence>
<dbReference type="KEGG" id="cic:CICLE_v10024104mg"/>
<dbReference type="Pfam" id="PF00153">
    <property type="entry name" value="Mito_carr"/>
    <property type="match status" value="3"/>
</dbReference>
<evidence type="ECO:0000313" key="13">
    <source>
        <dbReference type="Proteomes" id="UP000030687"/>
    </source>
</evidence>
<keyword evidence="7 9" id="KW-0472">Membrane</keyword>
<dbReference type="InParanoid" id="V4U0L7"/>
<dbReference type="SUPFAM" id="SSF103506">
    <property type="entry name" value="Mitochondrial carrier"/>
    <property type="match status" value="1"/>
</dbReference>
<reference evidence="12 13" key="1">
    <citation type="submission" date="2013-10" db="EMBL/GenBank/DDBJ databases">
        <authorList>
            <consortium name="International Citrus Genome Consortium"/>
            <person name="Jenkins J."/>
            <person name="Schmutz J."/>
            <person name="Prochnik S."/>
            <person name="Rokhsar D."/>
            <person name="Gmitter F."/>
            <person name="Ollitrault P."/>
            <person name="Machado M."/>
            <person name="Talon M."/>
            <person name="Wincker P."/>
            <person name="Jaillon O."/>
            <person name="Morgante M."/>
        </authorList>
    </citation>
    <scope>NUCLEOTIDE SEQUENCE</scope>
    <source>
        <strain evidence="13">cv. Clemenules</strain>
    </source>
</reference>
<dbReference type="AlphaFoldDB" id="V4U0L7"/>
<dbReference type="InterPro" id="IPR002067">
    <property type="entry name" value="MCP"/>
</dbReference>
<dbReference type="GO" id="GO:1990544">
    <property type="term" value="P:mitochondrial ATP transmembrane transport"/>
    <property type="evidence" value="ECO:0007669"/>
    <property type="project" value="InterPro"/>
</dbReference>
<comment type="similarity">
    <text evidence="2 10">Belongs to the mitochondrial carrier (TC 2.A.29) family.</text>
</comment>
<keyword evidence="3 10" id="KW-0813">Transport</keyword>
<dbReference type="GO" id="GO:0140021">
    <property type="term" value="P:mitochondrial ADP transmembrane transport"/>
    <property type="evidence" value="ECO:0007669"/>
    <property type="project" value="InterPro"/>
</dbReference>
<dbReference type="EMBL" id="KI536661">
    <property type="protein sequence ID" value="ESR55671.1"/>
    <property type="molecule type" value="Genomic_DNA"/>
</dbReference>
<comment type="subcellular location">
    <subcellularLocation>
        <location evidence="1 11">Membrane</location>
        <topology evidence="1 11">Multi-pass membrane protein</topology>
    </subcellularLocation>
</comment>
<dbReference type="PANTHER" id="PTHR45635">
    <property type="entry name" value="ADP,ATP CARRIER PROTEIN 1-RELATED-RELATED"/>
    <property type="match status" value="1"/>
</dbReference>
<feature type="transmembrane region" description="Helical" evidence="11">
    <location>
        <begin position="248"/>
        <end position="270"/>
    </location>
</feature>
<evidence type="ECO:0000256" key="2">
    <source>
        <dbReference type="ARBA" id="ARBA00006375"/>
    </source>
</evidence>
<evidence type="ECO:0000256" key="7">
    <source>
        <dbReference type="ARBA" id="ARBA00023136"/>
    </source>
</evidence>
<comment type="catalytic activity">
    <reaction evidence="8">
        <text>ADP(in) + ATP(out) = ADP(out) + ATP(in)</text>
        <dbReference type="Rhea" id="RHEA:34999"/>
        <dbReference type="ChEBI" id="CHEBI:30616"/>
        <dbReference type="ChEBI" id="CHEBI:456216"/>
    </reaction>
    <physiologicalReaction direction="left-to-right" evidence="8">
        <dbReference type="Rhea" id="RHEA:35000"/>
    </physiologicalReaction>
</comment>
<keyword evidence="6 11" id="KW-1133">Transmembrane helix</keyword>
<evidence type="ECO:0000256" key="1">
    <source>
        <dbReference type="ARBA" id="ARBA00004141"/>
    </source>
</evidence>
<protein>
    <recommendedName>
        <fullName evidence="11">ADP/ATP translocase</fullName>
    </recommendedName>
    <alternativeName>
        <fullName evidence="11">ADP,ATP carrier protein</fullName>
    </alternativeName>
</protein>
<feature type="repeat" description="Solcar" evidence="9">
    <location>
        <begin position="86"/>
        <end position="179"/>
    </location>
</feature>
<dbReference type="PANTHER" id="PTHR45635:SF23">
    <property type="entry name" value="ADP_ATP TRANSLOCASE"/>
    <property type="match status" value="1"/>
</dbReference>
<comment type="caution">
    <text evidence="11">Lacks conserved residue(s) required for the propagation of feature annotation.</text>
</comment>
<dbReference type="PRINTS" id="PR00926">
    <property type="entry name" value="MITOCARRIER"/>
</dbReference>
<dbReference type="InterPro" id="IPR018108">
    <property type="entry name" value="MCP_transmembrane"/>
</dbReference>
<comment type="subunit">
    <text evidence="11">Monomer.</text>
</comment>
<organism evidence="12 13">
    <name type="scientific">Citrus clementina</name>
    <name type="common">Clementine</name>
    <name type="synonym">Citrus deliciosa x Citrus sinensis</name>
    <dbReference type="NCBI Taxonomy" id="85681"/>
    <lineage>
        <taxon>Eukaryota</taxon>
        <taxon>Viridiplantae</taxon>
        <taxon>Streptophyta</taxon>
        <taxon>Embryophyta</taxon>
        <taxon>Tracheophyta</taxon>
        <taxon>Spermatophyta</taxon>
        <taxon>Magnoliopsida</taxon>
        <taxon>eudicotyledons</taxon>
        <taxon>Gunneridae</taxon>
        <taxon>Pentapetalae</taxon>
        <taxon>rosids</taxon>
        <taxon>malvids</taxon>
        <taxon>Sapindales</taxon>
        <taxon>Rutaceae</taxon>
        <taxon>Aurantioideae</taxon>
        <taxon>Citrus</taxon>
    </lineage>
</organism>
<dbReference type="GO" id="GO:0005471">
    <property type="term" value="F:ATP:ADP antiporter activity"/>
    <property type="evidence" value="ECO:0007669"/>
    <property type="project" value="UniProtKB-UniRule"/>
</dbReference>
<evidence type="ECO:0000256" key="8">
    <source>
        <dbReference type="ARBA" id="ARBA00024143"/>
    </source>
</evidence>
<evidence type="ECO:0000313" key="12">
    <source>
        <dbReference type="EMBL" id="ESR55671.1"/>
    </source>
</evidence>
<keyword evidence="13" id="KW-1185">Reference proteome</keyword>
<evidence type="ECO:0000256" key="10">
    <source>
        <dbReference type="RuleBase" id="RU000488"/>
    </source>
</evidence>
<evidence type="ECO:0000256" key="3">
    <source>
        <dbReference type="ARBA" id="ARBA00022448"/>
    </source>
</evidence>
<dbReference type="GO" id="GO:0005743">
    <property type="term" value="C:mitochondrial inner membrane"/>
    <property type="evidence" value="ECO:0007669"/>
    <property type="project" value="UniProtKB-SubCell"/>
</dbReference>
<dbReference type="eggNOG" id="KOG0749">
    <property type="taxonomic scope" value="Eukaryota"/>
</dbReference>
<gene>
    <name evidence="12" type="ORF">CICLE_v10024104mg</name>
</gene>
<evidence type="ECO:0000256" key="4">
    <source>
        <dbReference type="ARBA" id="ARBA00022692"/>
    </source>
</evidence>
<comment type="function">
    <text evidence="11">Catalyzes the exchange of ADP and ATP across the membrane.</text>
</comment>
<feature type="transmembrane region" description="Helical" evidence="11">
    <location>
        <begin position="206"/>
        <end position="228"/>
    </location>
</feature>
<proteinExistence type="inferred from homology"/>
<dbReference type="InterPro" id="IPR023395">
    <property type="entry name" value="MCP_dom_sf"/>
</dbReference>
<keyword evidence="4 9" id="KW-0812">Transmembrane</keyword>
<dbReference type="PROSITE" id="PS50920">
    <property type="entry name" value="SOLCAR"/>
    <property type="match status" value="2"/>
</dbReference>
<sequence length="348" mass="38480">MVDQIQHPSVVQKVVGRLLHSSLSKNIQVSDGAFQRPTLYQRRAAYGKYSNAALRYPKVGAATILSSTASTICIQAPAENDQGIFANDFCYGSFSAASVRLVVLPVASLEHLKLLLQNQDEMIMNGRLSEPFKSCYDFLNRKIKDEGFASLWKGKTANFIRCLTAQKGKDGHWKWLTGNLAQGGAAVRQFNGLLDFYGKKFKSDGIFGLHCGFSISCVGIIMYPGLYFGTYDSLKPQVMTFASYFATHFPSCFTFAYLIKLGAYLASYPFDTVHRRMMMTSGEGVKYESSLDAFAIILKYGGVKSLFKGASAPEPAWIGAALLVIYDKYKLWGFGKECSSCDLEGYTD</sequence>
<evidence type="ECO:0000256" key="11">
    <source>
        <dbReference type="RuleBase" id="RU368008"/>
    </source>
</evidence>
<feature type="repeat" description="Solcar" evidence="9">
    <location>
        <begin position="247"/>
        <end position="332"/>
    </location>
</feature>
<accession>V4U0L7</accession>
<dbReference type="Gramene" id="ESR55671">
    <property type="protein sequence ID" value="ESR55671"/>
    <property type="gene ID" value="CICLE_v10024104mg"/>
</dbReference>
<evidence type="ECO:0000256" key="5">
    <source>
        <dbReference type="ARBA" id="ARBA00022737"/>
    </source>
</evidence>
<evidence type="ECO:0000256" key="6">
    <source>
        <dbReference type="ARBA" id="ARBA00022989"/>
    </source>
</evidence>
<dbReference type="InterPro" id="IPR002113">
    <property type="entry name" value="ADT_euk_type"/>
</dbReference>
<name>V4U0L7_CITCL</name>
<dbReference type="PRINTS" id="PR00927">
    <property type="entry name" value="ADPTRNSLCASE"/>
</dbReference>
<keyword evidence="5" id="KW-0677">Repeat</keyword>
<dbReference type="Gene3D" id="1.50.40.10">
    <property type="entry name" value="Mitochondrial carrier domain"/>
    <property type="match status" value="2"/>
</dbReference>
<dbReference type="Proteomes" id="UP000030687">
    <property type="component" value="Unassembled WGS sequence"/>
</dbReference>